<dbReference type="Proteomes" id="UP000187203">
    <property type="component" value="Unassembled WGS sequence"/>
</dbReference>
<gene>
    <name evidence="2" type="ORF">COLO4_34072</name>
</gene>
<keyword evidence="3" id="KW-1185">Reference proteome</keyword>
<accession>A0A1R3GNT8</accession>
<proteinExistence type="predicted"/>
<dbReference type="AlphaFoldDB" id="A0A1R3GNT8"/>
<evidence type="ECO:0000256" key="1">
    <source>
        <dbReference type="SAM" id="MobiDB-lite"/>
    </source>
</evidence>
<dbReference type="EMBL" id="AWUE01022065">
    <property type="protein sequence ID" value="OMO59775.1"/>
    <property type="molecule type" value="Genomic_DNA"/>
</dbReference>
<evidence type="ECO:0000313" key="3">
    <source>
        <dbReference type="Proteomes" id="UP000187203"/>
    </source>
</evidence>
<comment type="caution">
    <text evidence="2">The sequence shown here is derived from an EMBL/GenBank/DDBJ whole genome shotgun (WGS) entry which is preliminary data.</text>
</comment>
<feature type="compositionally biased region" description="Basic and acidic residues" evidence="1">
    <location>
        <begin position="13"/>
        <end position="33"/>
    </location>
</feature>
<organism evidence="2 3">
    <name type="scientific">Corchorus olitorius</name>
    <dbReference type="NCBI Taxonomy" id="93759"/>
    <lineage>
        <taxon>Eukaryota</taxon>
        <taxon>Viridiplantae</taxon>
        <taxon>Streptophyta</taxon>
        <taxon>Embryophyta</taxon>
        <taxon>Tracheophyta</taxon>
        <taxon>Spermatophyta</taxon>
        <taxon>Magnoliopsida</taxon>
        <taxon>eudicotyledons</taxon>
        <taxon>Gunneridae</taxon>
        <taxon>Pentapetalae</taxon>
        <taxon>rosids</taxon>
        <taxon>malvids</taxon>
        <taxon>Malvales</taxon>
        <taxon>Malvaceae</taxon>
        <taxon>Grewioideae</taxon>
        <taxon>Apeibeae</taxon>
        <taxon>Corchorus</taxon>
    </lineage>
</organism>
<protein>
    <submittedName>
        <fullName evidence="2">Uncharacterized protein</fullName>
    </submittedName>
</protein>
<name>A0A1R3GNT8_9ROSI</name>
<feature type="region of interest" description="Disordered" evidence="1">
    <location>
        <begin position="1"/>
        <end position="33"/>
    </location>
</feature>
<evidence type="ECO:0000313" key="2">
    <source>
        <dbReference type="EMBL" id="OMO59775.1"/>
    </source>
</evidence>
<sequence>MTSSFGGSFGDEGWERTKERGQRNEGLEREGKG</sequence>
<reference evidence="3" key="1">
    <citation type="submission" date="2013-09" db="EMBL/GenBank/DDBJ databases">
        <title>Corchorus olitorius genome sequencing.</title>
        <authorList>
            <person name="Alam M."/>
            <person name="Haque M.S."/>
            <person name="Islam M.S."/>
            <person name="Emdad E.M."/>
            <person name="Islam M.M."/>
            <person name="Ahmed B."/>
            <person name="Halim A."/>
            <person name="Hossen Q.M.M."/>
            <person name="Hossain M.Z."/>
            <person name="Ahmed R."/>
            <person name="Khan M.M."/>
            <person name="Islam R."/>
            <person name="Rashid M.M."/>
            <person name="Khan S.A."/>
            <person name="Rahman M.S."/>
            <person name="Alam M."/>
            <person name="Yahiya A.S."/>
            <person name="Khan M.S."/>
            <person name="Azam M.S."/>
            <person name="Haque T."/>
            <person name="Lashkar M.Z.H."/>
            <person name="Akhand A.I."/>
            <person name="Morshed G."/>
            <person name="Roy S."/>
            <person name="Uddin K.S."/>
            <person name="Rabeya T."/>
            <person name="Hossain A.S."/>
            <person name="Chowdhury A."/>
            <person name="Snigdha A.R."/>
            <person name="Mortoza M.S."/>
            <person name="Matin S.A."/>
            <person name="Hoque S.M.E."/>
            <person name="Islam M.K."/>
            <person name="Roy D.K."/>
            <person name="Haider R."/>
            <person name="Moosa M.M."/>
            <person name="Elias S.M."/>
            <person name="Hasan A.M."/>
            <person name="Jahan S."/>
            <person name="Shafiuddin M."/>
            <person name="Mahmood N."/>
            <person name="Shommy N.S."/>
        </authorList>
    </citation>
    <scope>NUCLEOTIDE SEQUENCE [LARGE SCALE GENOMIC DNA]</scope>
    <source>
        <strain evidence="3">cv. O-4</strain>
    </source>
</reference>